<organism evidence="2 3">
    <name type="scientific">Candidatus Fervidibacter japonicus</name>
    <dbReference type="NCBI Taxonomy" id="2035412"/>
    <lineage>
        <taxon>Bacteria</taxon>
        <taxon>Candidatus Fervidibacterota</taxon>
        <taxon>Candidatus Fervidibacter</taxon>
    </lineage>
</organism>
<proteinExistence type="predicted"/>
<accession>A0A2H5XCZ0</accession>
<evidence type="ECO:0000256" key="1">
    <source>
        <dbReference type="SAM" id="SignalP"/>
    </source>
</evidence>
<evidence type="ECO:0000313" key="2">
    <source>
        <dbReference type="EMBL" id="GBC99059.1"/>
    </source>
</evidence>
<feature type="signal peptide" evidence="1">
    <location>
        <begin position="1"/>
        <end position="19"/>
    </location>
</feature>
<evidence type="ECO:0000313" key="3">
    <source>
        <dbReference type="Proteomes" id="UP000236173"/>
    </source>
</evidence>
<dbReference type="AlphaFoldDB" id="A0A2H5XCZ0"/>
<sequence length="352" mass="40206">MRRLWMAALMALATVGAVAQVKVEQVNYRGWARTLKLSNGLVEVYVTTDVGPRIIDFRPVGGNNIFHVRADEVGKAGEKEFKLRGGWRPWLAPEVYHITWFPDNVPCKVERLRGGGLRVYGPREPNSGIQKIVEVRLYPDKPCVRVTMRLRNVWRRPVTYAAWSLPVMKPGGRAIVPLDVGNLAAFADIRRIVLWSYANPTDPRFSFFNRLIVVDQAKVPPREKVVGTYRVSATVTNQRHNDEAKIGTDTKQGWVAYYHPKDRVLFVKRFPVNPKGVYPDGGCTVEVYSCQEFIEVECLSHFVTIRPGSEFVFPMEFWLFKNVDDVGDTEDVVLQRLQPYLKQTRPVAFARD</sequence>
<evidence type="ECO:0008006" key="4">
    <source>
        <dbReference type="Google" id="ProtNLM"/>
    </source>
</evidence>
<gene>
    <name evidence="2" type="ORF">HRbin17_01580</name>
</gene>
<reference evidence="3" key="1">
    <citation type="submission" date="2017-09" db="EMBL/GenBank/DDBJ databases">
        <title>Metaegenomics of thermophilic ammonia-oxidizing enrichment culture.</title>
        <authorList>
            <person name="Kato S."/>
            <person name="Suzuki K."/>
        </authorList>
    </citation>
    <scope>NUCLEOTIDE SEQUENCE [LARGE SCALE GENOMIC DNA]</scope>
</reference>
<feature type="chain" id="PRO_5014174572" description="DUF4380 domain-containing protein" evidence="1">
    <location>
        <begin position="20"/>
        <end position="352"/>
    </location>
</feature>
<dbReference type="Proteomes" id="UP000236173">
    <property type="component" value="Unassembled WGS sequence"/>
</dbReference>
<name>A0A2H5XCZ0_9BACT</name>
<protein>
    <recommendedName>
        <fullName evidence="4">DUF4380 domain-containing protein</fullName>
    </recommendedName>
</protein>
<keyword evidence="1" id="KW-0732">Signal</keyword>
<dbReference type="EMBL" id="BEHT01000020">
    <property type="protein sequence ID" value="GBC99059.1"/>
    <property type="molecule type" value="Genomic_DNA"/>
</dbReference>
<comment type="caution">
    <text evidence="2">The sequence shown here is derived from an EMBL/GenBank/DDBJ whole genome shotgun (WGS) entry which is preliminary data.</text>
</comment>